<protein>
    <submittedName>
        <fullName evidence="1">Uncharacterized protein</fullName>
    </submittedName>
</protein>
<proteinExistence type="predicted"/>
<dbReference type="EMBL" id="AJTZ01000005">
    <property type="protein sequence ID" value="EJN94055.1"/>
    <property type="molecule type" value="Genomic_DNA"/>
</dbReference>
<reference evidence="1 2" key="1">
    <citation type="submission" date="2009-12" db="EMBL/GenBank/DDBJ databases">
        <authorList>
            <person name="Lefebure T."/>
            <person name="Cornejo O.E."/>
            <person name="Pavinski Bitar P.D."/>
            <person name="Lang P."/>
            <person name="Stanhope M.J."/>
        </authorList>
    </citation>
    <scope>NUCLEOTIDE SEQUENCE [LARGE SCALE GENOMIC DNA]</scope>
    <source>
        <strain evidence="1 2">FA-1</strain>
    </source>
</reference>
<comment type="caution">
    <text evidence="1">The sequence shown here is derived from an EMBL/GenBank/DDBJ whole genome shotgun (WGS) entry which is preliminary data.</text>
</comment>
<name>A0ABN0GW93_STRRT</name>
<gene>
    <name evidence="1" type="ORF">SRA_05946</name>
</gene>
<dbReference type="Proteomes" id="UP000007815">
    <property type="component" value="Unassembled WGS sequence"/>
</dbReference>
<organism evidence="1 2">
    <name type="scientific">Streptococcus ratti FA-1 = DSM 20564</name>
    <dbReference type="NCBI Taxonomy" id="699248"/>
    <lineage>
        <taxon>Bacteria</taxon>
        <taxon>Bacillati</taxon>
        <taxon>Bacillota</taxon>
        <taxon>Bacilli</taxon>
        <taxon>Lactobacillales</taxon>
        <taxon>Streptococcaceae</taxon>
        <taxon>Streptococcus</taxon>
    </lineage>
</organism>
<evidence type="ECO:0000313" key="1">
    <source>
        <dbReference type="EMBL" id="EJN94055.1"/>
    </source>
</evidence>
<evidence type="ECO:0000313" key="2">
    <source>
        <dbReference type="Proteomes" id="UP000007815"/>
    </source>
</evidence>
<accession>A0ABN0GW93</accession>
<keyword evidence="2" id="KW-1185">Reference proteome</keyword>
<sequence length="32" mass="3691">MFALKNVFVYTLKKPDGSFLFNCVKTTTADYQ</sequence>